<accession>A0A6A6W1V1</accession>
<dbReference type="Gene3D" id="3.80.10.10">
    <property type="entry name" value="Ribonuclease Inhibitor"/>
    <property type="match status" value="1"/>
</dbReference>
<organism evidence="1 2">
    <name type="scientific">Pseudovirgaria hyperparasitica</name>
    <dbReference type="NCBI Taxonomy" id="470096"/>
    <lineage>
        <taxon>Eukaryota</taxon>
        <taxon>Fungi</taxon>
        <taxon>Dikarya</taxon>
        <taxon>Ascomycota</taxon>
        <taxon>Pezizomycotina</taxon>
        <taxon>Dothideomycetes</taxon>
        <taxon>Dothideomycetes incertae sedis</taxon>
        <taxon>Acrospermales</taxon>
        <taxon>Acrospermaceae</taxon>
        <taxon>Pseudovirgaria</taxon>
    </lineage>
</organism>
<dbReference type="RefSeq" id="XP_033597472.1">
    <property type="nucleotide sequence ID" value="XM_033747402.1"/>
</dbReference>
<dbReference type="GeneID" id="54488456"/>
<protein>
    <submittedName>
        <fullName evidence="1">Uncharacterized protein</fullName>
    </submittedName>
</protein>
<dbReference type="Proteomes" id="UP000799437">
    <property type="component" value="Unassembled WGS sequence"/>
</dbReference>
<dbReference type="AlphaFoldDB" id="A0A6A6W1V1"/>
<evidence type="ECO:0000313" key="1">
    <source>
        <dbReference type="EMBL" id="KAF2755021.1"/>
    </source>
</evidence>
<name>A0A6A6W1V1_9PEZI</name>
<reference evidence="1" key="1">
    <citation type="journal article" date="2020" name="Stud. Mycol.">
        <title>101 Dothideomycetes genomes: a test case for predicting lifestyles and emergence of pathogens.</title>
        <authorList>
            <person name="Haridas S."/>
            <person name="Albert R."/>
            <person name="Binder M."/>
            <person name="Bloem J."/>
            <person name="Labutti K."/>
            <person name="Salamov A."/>
            <person name="Andreopoulos B."/>
            <person name="Baker S."/>
            <person name="Barry K."/>
            <person name="Bills G."/>
            <person name="Bluhm B."/>
            <person name="Cannon C."/>
            <person name="Castanera R."/>
            <person name="Culley D."/>
            <person name="Daum C."/>
            <person name="Ezra D."/>
            <person name="Gonzalez J."/>
            <person name="Henrissat B."/>
            <person name="Kuo A."/>
            <person name="Liang C."/>
            <person name="Lipzen A."/>
            <person name="Lutzoni F."/>
            <person name="Magnuson J."/>
            <person name="Mondo S."/>
            <person name="Nolan M."/>
            <person name="Ohm R."/>
            <person name="Pangilinan J."/>
            <person name="Park H.-J."/>
            <person name="Ramirez L."/>
            <person name="Alfaro M."/>
            <person name="Sun H."/>
            <person name="Tritt A."/>
            <person name="Yoshinaga Y."/>
            <person name="Zwiers L.-H."/>
            <person name="Turgeon B."/>
            <person name="Goodwin S."/>
            <person name="Spatafora J."/>
            <person name="Crous P."/>
            <person name="Grigoriev I."/>
        </authorList>
    </citation>
    <scope>NUCLEOTIDE SEQUENCE</scope>
    <source>
        <strain evidence="1">CBS 121739</strain>
    </source>
</reference>
<keyword evidence="2" id="KW-1185">Reference proteome</keyword>
<proteinExistence type="predicted"/>
<evidence type="ECO:0000313" key="2">
    <source>
        <dbReference type="Proteomes" id="UP000799437"/>
    </source>
</evidence>
<dbReference type="InterPro" id="IPR032675">
    <property type="entry name" value="LRR_dom_sf"/>
</dbReference>
<dbReference type="EMBL" id="ML996578">
    <property type="protein sequence ID" value="KAF2755021.1"/>
    <property type="molecule type" value="Genomic_DNA"/>
</dbReference>
<gene>
    <name evidence="1" type="ORF">EJ05DRAFT_503332</name>
</gene>
<sequence>MTHPTFSFSRIPEELLVNIFENLAPPSPTDSALSLRTPTKCSLENTNTLFRLCQTSTQFARIAQPLLVSWAADIITRDEVLRDQIGELSQKRSAPSKIILLLRTLMTRVDLSVNIRGFTLDLSGLPDEHVEQKAITVGYLKRIFGKEEVKRCFRAWVVDNSASRKEYYSFQIQRFPERLLQDIVQAAKQWPMSDTFSKAELQLLIRQAYSIVSDSELNTSISSRLLRAAFEDDKTGVNLLINSLAPRAQNLAILAGDYGTRLAGSTWGRNLETWNLSHQPLDLFSSLRHVKVTHTSLRSYGACLESYLLRVPNLESIEIVPLFCMTQEDLDELEALEKTSLVKHVTIRGPPHNYYLGILLDTFVRLESLAVEIDSPSKYTEDREDSQEDVDTVLAALEQQKKTLQSLKIRCVDWCSQDNMVADFSQMSTLTHIEIDASILHLPKDGHSASLNIPALADRLPPGLESLKISYEPDVEFAFVKCMVRFLKRLTASRGEVTNRNMSWPVLDVTDAENEHCENEYLVNDNTCCWTDPSVEQAFLSLPGSRDSFWTHATTPAFDMHGNSPPVLPNLRCITLERIDESRKTPSLPLQWTNTERQKWWLQKFVQNLKDLHTLCVKTDITLQIEGWCSGAKS</sequence>